<dbReference type="Pfam" id="PF03372">
    <property type="entry name" value="Exo_endo_phos"/>
    <property type="match status" value="1"/>
</dbReference>
<keyword evidence="11" id="KW-0539">Nucleus</keyword>
<dbReference type="InterPro" id="IPR009060">
    <property type="entry name" value="UBA-like_sf"/>
</dbReference>
<dbReference type="GO" id="GO:0003697">
    <property type="term" value="F:single-stranded DNA binding"/>
    <property type="evidence" value="ECO:0007669"/>
    <property type="project" value="TreeGrafter"/>
</dbReference>
<evidence type="ECO:0000256" key="1">
    <source>
        <dbReference type="ARBA" id="ARBA00001936"/>
    </source>
</evidence>
<name>A0A9D3M838_ANGAN</name>
<evidence type="ECO:0000256" key="3">
    <source>
        <dbReference type="ARBA" id="ARBA00004322"/>
    </source>
</evidence>
<comment type="subcellular location">
    <subcellularLocation>
        <location evidence="3">Nucleus</location>
        <location evidence="3">PML body</location>
    </subcellularLocation>
</comment>
<comment type="cofactor">
    <cofactor evidence="2">
        <name>Mg(2+)</name>
        <dbReference type="ChEBI" id="CHEBI:18420"/>
    </cofactor>
</comment>
<dbReference type="CDD" id="cd14344">
    <property type="entry name" value="UBA_TYDP2"/>
    <property type="match status" value="1"/>
</dbReference>
<dbReference type="GO" id="GO:0006302">
    <property type="term" value="P:double-strand break repair"/>
    <property type="evidence" value="ECO:0007669"/>
    <property type="project" value="TreeGrafter"/>
</dbReference>
<dbReference type="GO" id="GO:0005737">
    <property type="term" value="C:cytoplasm"/>
    <property type="evidence" value="ECO:0007669"/>
    <property type="project" value="TreeGrafter"/>
</dbReference>
<feature type="region of interest" description="Disordered" evidence="13">
    <location>
        <begin position="101"/>
        <end position="122"/>
    </location>
</feature>
<dbReference type="AlphaFoldDB" id="A0A9D3M838"/>
<gene>
    <name evidence="15" type="ORF">ANANG_G00179010</name>
</gene>
<dbReference type="Proteomes" id="UP001044222">
    <property type="component" value="Chromosome 9"/>
</dbReference>
<feature type="domain" description="Endonuclease/exonuclease/phosphatase" evidence="14">
    <location>
        <begin position="130"/>
        <end position="364"/>
    </location>
</feature>
<dbReference type="GO" id="GO:0046872">
    <property type="term" value="F:metal ion binding"/>
    <property type="evidence" value="ECO:0007669"/>
    <property type="project" value="UniProtKB-KW"/>
</dbReference>
<dbReference type="PANTHER" id="PTHR15822">
    <property type="entry name" value="TRAF AND TNF RECEPTOR-ASSOCIATED PROTEIN"/>
    <property type="match status" value="1"/>
</dbReference>
<dbReference type="SUPFAM" id="SSF56219">
    <property type="entry name" value="DNase I-like"/>
    <property type="match status" value="1"/>
</dbReference>
<dbReference type="InterPro" id="IPR005135">
    <property type="entry name" value="Endo/exonuclease/phosphatase"/>
</dbReference>
<keyword evidence="5" id="KW-0540">Nuclease</keyword>
<reference evidence="15" key="1">
    <citation type="submission" date="2021-01" db="EMBL/GenBank/DDBJ databases">
        <title>A chromosome-scale assembly of European eel, Anguilla anguilla.</title>
        <authorList>
            <person name="Henkel C."/>
            <person name="Jong-Raadsen S.A."/>
            <person name="Dufour S."/>
            <person name="Weltzien F.-A."/>
            <person name="Palstra A.P."/>
            <person name="Pelster B."/>
            <person name="Spaink H.P."/>
            <person name="Van Den Thillart G.E."/>
            <person name="Jansen H."/>
            <person name="Zahm M."/>
            <person name="Klopp C."/>
            <person name="Cedric C."/>
            <person name="Louis A."/>
            <person name="Berthelot C."/>
            <person name="Parey E."/>
            <person name="Roest Crollius H."/>
            <person name="Montfort J."/>
            <person name="Robinson-Rechavi M."/>
            <person name="Bucao C."/>
            <person name="Bouchez O."/>
            <person name="Gislard M."/>
            <person name="Lluch J."/>
            <person name="Milhes M."/>
            <person name="Lampietro C."/>
            <person name="Lopez Roques C."/>
            <person name="Donnadieu C."/>
            <person name="Braasch I."/>
            <person name="Desvignes T."/>
            <person name="Postlethwait J."/>
            <person name="Bobe J."/>
            <person name="Guiguen Y."/>
            <person name="Dirks R."/>
        </authorList>
    </citation>
    <scope>NUCLEOTIDE SEQUENCE</scope>
    <source>
        <strain evidence="15">Tag_6206</strain>
        <tissue evidence="15">Liver</tissue>
    </source>
</reference>
<evidence type="ECO:0000256" key="12">
    <source>
        <dbReference type="ARBA" id="ARBA00031304"/>
    </source>
</evidence>
<organism evidence="15 16">
    <name type="scientific">Anguilla anguilla</name>
    <name type="common">European freshwater eel</name>
    <name type="synonym">Muraena anguilla</name>
    <dbReference type="NCBI Taxonomy" id="7936"/>
    <lineage>
        <taxon>Eukaryota</taxon>
        <taxon>Metazoa</taxon>
        <taxon>Chordata</taxon>
        <taxon>Craniata</taxon>
        <taxon>Vertebrata</taxon>
        <taxon>Euteleostomi</taxon>
        <taxon>Actinopterygii</taxon>
        <taxon>Neopterygii</taxon>
        <taxon>Teleostei</taxon>
        <taxon>Anguilliformes</taxon>
        <taxon>Anguillidae</taxon>
        <taxon>Anguilla</taxon>
    </lineage>
</organism>
<evidence type="ECO:0000256" key="13">
    <source>
        <dbReference type="SAM" id="MobiDB-lite"/>
    </source>
</evidence>
<dbReference type="Gene3D" id="3.60.10.10">
    <property type="entry name" value="Endonuclease/exonuclease/phosphatase"/>
    <property type="match status" value="1"/>
</dbReference>
<evidence type="ECO:0000256" key="11">
    <source>
        <dbReference type="ARBA" id="ARBA00023242"/>
    </source>
</evidence>
<evidence type="ECO:0000256" key="5">
    <source>
        <dbReference type="ARBA" id="ARBA00022722"/>
    </source>
</evidence>
<dbReference type="SUPFAM" id="SSF46934">
    <property type="entry name" value="UBA-like"/>
    <property type="match status" value="1"/>
</dbReference>
<evidence type="ECO:0000256" key="6">
    <source>
        <dbReference type="ARBA" id="ARBA00022723"/>
    </source>
</evidence>
<dbReference type="Pfam" id="PF14555">
    <property type="entry name" value="UBA_4"/>
    <property type="match status" value="1"/>
</dbReference>
<evidence type="ECO:0000313" key="16">
    <source>
        <dbReference type="Proteomes" id="UP001044222"/>
    </source>
</evidence>
<dbReference type="InterPro" id="IPR051547">
    <property type="entry name" value="TDP2-like"/>
</dbReference>
<proteinExistence type="predicted"/>
<dbReference type="FunFam" id="3.60.10.10:FF:000024">
    <property type="entry name" value="Tyrosyl-DNA phosphodiesterase 2"/>
    <property type="match status" value="1"/>
</dbReference>
<keyword evidence="10" id="KW-0234">DNA repair</keyword>
<dbReference type="PANTHER" id="PTHR15822:SF4">
    <property type="entry name" value="TYROSYL-DNA PHOSPHODIESTERASE 2"/>
    <property type="match status" value="1"/>
</dbReference>
<dbReference type="InterPro" id="IPR036691">
    <property type="entry name" value="Endo/exonu/phosph_ase_sf"/>
</dbReference>
<evidence type="ECO:0000256" key="4">
    <source>
        <dbReference type="ARBA" id="ARBA00017870"/>
    </source>
</evidence>
<sequence length="377" mass="41810">MDNTTVSQHSDAGLEEVRIRLCDEFASITGADTAVAQCYLAENDWDVERALNSFFEADTKAVSDEFEDLPDNSATSKMSSKQSSLTENVDCIDLTGDDTPCSSSTTVPEVTEGPTAQGQGGDDAGKLSLLTWNVDGLDTVNLGERARGLCSYLVLYTPDVVFLQELIPPYVQYLKKRAVSYTIIEGNEDGYFTGIMLKKSRVKLLKSEIISYPTTRMLRNLLVAQVSFSGQELCLMTSHLESCKEQAKERMTQLKTVLKRMSEAPDNVTVLFGGDTNLRDAEVTKVGGLPAGVCDVWECLGEQEHCRYTWDTKANSNKGVRYVSRCRFDRVYLRPAREGPRVAPEHMTLVGLEKLDCGRYTSDHWGIYCGFSLGSRD</sequence>
<accession>A0A9D3M838</accession>
<evidence type="ECO:0000256" key="9">
    <source>
        <dbReference type="ARBA" id="ARBA00022842"/>
    </source>
</evidence>
<dbReference type="Gene3D" id="1.10.8.10">
    <property type="entry name" value="DNA helicase RuvA subunit, C-terminal domain"/>
    <property type="match status" value="1"/>
</dbReference>
<comment type="caution">
    <text evidence="15">The sequence shown here is derived from an EMBL/GenBank/DDBJ whole genome shotgun (WGS) entry which is preliminary data.</text>
</comment>
<keyword evidence="16" id="KW-1185">Reference proteome</keyword>
<evidence type="ECO:0000313" key="15">
    <source>
        <dbReference type="EMBL" id="KAG5842568.1"/>
    </source>
</evidence>
<evidence type="ECO:0000256" key="8">
    <source>
        <dbReference type="ARBA" id="ARBA00022801"/>
    </source>
</evidence>
<keyword evidence="8" id="KW-0378">Hydrolase</keyword>
<dbReference type="GO" id="GO:0004518">
    <property type="term" value="F:nuclease activity"/>
    <property type="evidence" value="ECO:0007669"/>
    <property type="project" value="UniProtKB-KW"/>
</dbReference>
<evidence type="ECO:0000256" key="10">
    <source>
        <dbReference type="ARBA" id="ARBA00023204"/>
    </source>
</evidence>
<keyword evidence="9" id="KW-0460">Magnesium</keyword>
<dbReference type="CDD" id="cd09080">
    <property type="entry name" value="TDP2"/>
    <property type="match status" value="1"/>
</dbReference>
<dbReference type="GO" id="GO:0070260">
    <property type="term" value="F:5'-tyrosyl-DNA phosphodiesterase activity"/>
    <property type="evidence" value="ECO:0007669"/>
    <property type="project" value="TreeGrafter"/>
</dbReference>
<protein>
    <recommendedName>
        <fullName evidence="4">Tyrosyl-DNA phosphodiesterase 2</fullName>
    </recommendedName>
    <alternativeName>
        <fullName evidence="12">5'-tyrosyl-DNA phosphodiesterase</fullName>
    </alternativeName>
</protein>
<evidence type="ECO:0000256" key="2">
    <source>
        <dbReference type="ARBA" id="ARBA00001946"/>
    </source>
</evidence>
<keyword evidence="7" id="KW-0227">DNA damage</keyword>
<dbReference type="EMBL" id="JAFIRN010000009">
    <property type="protein sequence ID" value="KAG5842568.1"/>
    <property type="molecule type" value="Genomic_DNA"/>
</dbReference>
<evidence type="ECO:0000256" key="7">
    <source>
        <dbReference type="ARBA" id="ARBA00022763"/>
    </source>
</evidence>
<dbReference type="GO" id="GO:0016605">
    <property type="term" value="C:PML body"/>
    <property type="evidence" value="ECO:0007669"/>
    <property type="project" value="UniProtKB-SubCell"/>
</dbReference>
<keyword evidence="6" id="KW-0479">Metal-binding</keyword>
<comment type="cofactor">
    <cofactor evidence="1">
        <name>Mn(2+)</name>
        <dbReference type="ChEBI" id="CHEBI:29035"/>
    </cofactor>
</comment>
<evidence type="ECO:0000259" key="14">
    <source>
        <dbReference type="Pfam" id="PF03372"/>
    </source>
</evidence>